<comment type="function">
    <text evidence="15">Is responsible for the charging of tRNA(Phe) with phenylalanine in mitochondrial translation. To a lesser extent, also catalyzes direct attachment of m-Tyr (an oxidized version of Phe) to tRNA(Phe), thereby opening the way for delivery of the misacylated tRNA to the ribosome and incorporation of ROS-damaged amino acid into proteins.</text>
</comment>
<dbReference type="STRING" id="400727.A0A2T7NH20"/>
<evidence type="ECO:0000256" key="7">
    <source>
        <dbReference type="ARBA" id="ARBA00022840"/>
    </source>
</evidence>
<keyword evidence="12" id="KW-0030">Aminoacyl-tRNA synthetase</keyword>
<evidence type="ECO:0000256" key="5">
    <source>
        <dbReference type="ARBA" id="ARBA00022598"/>
    </source>
</evidence>
<dbReference type="Gene3D" id="3.30.930.10">
    <property type="entry name" value="Bira Bifunctional Protein, Domain 2"/>
    <property type="match status" value="1"/>
</dbReference>
<comment type="caution">
    <text evidence="19">The sequence shown here is derived from an EMBL/GenBank/DDBJ whole genome shotgun (WGS) entry which is preliminary data.</text>
</comment>
<dbReference type="EMBL" id="PZQS01000012">
    <property type="protein sequence ID" value="PVD20445.1"/>
    <property type="molecule type" value="Genomic_DNA"/>
</dbReference>
<evidence type="ECO:0000313" key="19">
    <source>
        <dbReference type="EMBL" id="PVD20445.1"/>
    </source>
</evidence>
<dbReference type="SUPFAM" id="SSF55681">
    <property type="entry name" value="Class II aaRS and biotin synthetases"/>
    <property type="match status" value="1"/>
</dbReference>
<dbReference type="GO" id="GO:0005524">
    <property type="term" value="F:ATP binding"/>
    <property type="evidence" value="ECO:0007669"/>
    <property type="project" value="UniProtKB-KW"/>
</dbReference>
<feature type="domain" description="FDX-ACB" evidence="18">
    <location>
        <begin position="364"/>
        <end position="459"/>
    </location>
</feature>
<keyword evidence="10" id="KW-0007">Acetylation</keyword>
<dbReference type="PROSITE" id="PS50862">
    <property type="entry name" value="AA_TRNA_LIGASE_II"/>
    <property type="match status" value="1"/>
</dbReference>
<keyword evidence="9" id="KW-0809">Transit peptide</keyword>
<dbReference type="SMART" id="SM00896">
    <property type="entry name" value="FDX-ACB"/>
    <property type="match status" value="1"/>
</dbReference>
<organism evidence="19 20">
    <name type="scientific">Pomacea canaliculata</name>
    <name type="common">Golden apple snail</name>
    <dbReference type="NCBI Taxonomy" id="400727"/>
    <lineage>
        <taxon>Eukaryota</taxon>
        <taxon>Metazoa</taxon>
        <taxon>Spiralia</taxon>
        <taxon>Lophotrochozoa</taxon>
        <taxon>Mollusca</taxon>
        <taxon>Gastropoda</taxon>
        <taxon>Caenogastropoda</taxon>
        <taxon>Architaenioglossa</taxon>
        <taxon>Ampullarioidea</taxon>
        <taxon>Ampullariidae</taxon>
        <taxon>Pomacea</taxon>
    </lineage>
</organism>
<sequence length="459" mass="52761">MDSKLGFDLGWFISNRAQGIFPCSLGHGIRQYFLRTIASQTSGKTSPAAVLLGDSVKVDGVTYPTDSLTNISPRVLSKVGQNLHREHGNPLYLIRKRIENYFYKNFVNRRGNPIFSIYDNISPVVTLEQNFDSLLVPEAHVSRAPSESYYINSDYMLRAHTSAHQRDLIRSGLNAFLVIGDVYRRDAIDATHYPVFHQVEGVRLFSQNELFTKVRDSTNLSIFETEGKRMPDKQEDHSMEAAKLLEHSLKNTLMGLALHLFGRDTEARWVDAYFPFTHPSWELEIKHQGEWLEVLGCGVVEQKILQSAGIQDQVGWAFGLGLERLAMKLYSIPDIRLFWSKDSGFLSQFDVSDPDTPIRYKPISVYPQCINDISFWLPASTDTAFCVNDFYELVRNIGGDLVEQVYLIDEFFHPKKQRASHCYRIVYRHLERTLTQEEVNVIHAKIEEEAKRLFRVEVR</sequence>
<dbReference type="AlphaFoldDB" id="A0A2T7NH20"/>
<dbReference type="Pfam" id="PF01409">
    <property type="entry name" value="tRNA-synt_2d"/>
    <property type="match status" value="2"/>
</dbReference>
<dbReference type="FunFam" id="3.30.70.380:FF:000002">
    <property type="entry name" value="phenylalanine--tRNA ligase, mitochondrial"/>
    <property type="match status" value="1"/>
</dbReference>
<evidence type="ECO:0000256" key="15">
    <source>
        <dbReference type="ARBA" id="ARBA00060211"/>
    </source>
</evidence>
<dbReference type="PANTHER" id="PTHR11538">
    <property type="entry name" value="PHENYLALANYL-TRNA SYNTHETASE"/>
    <property type="match status" value="1"/>
</dbReference>
<dbReference type="InterPro" id="IPR045864">
    <property type="entry name" value="aa-tRNA-synth_II/BPL/LPL"/>
</dbReference>
<keyword evidence="20" id="KW-1185">Reference proteome</keyword>
<comment type="catalytic activity">
    <reaction evidence="14">
        <text>tRNA(Phe) + L-phenylalanine + ATP = L-phenylalanyl-tRNA(Phe) + AMP + diphosphate + H(+)</text>
        <dbReference type="Rhea" id="RHEA:19413"/>
        <dbReference type="Rhea" id="RHEA-COMP:9668"/>
        <dbReference type="Rhea" id="RHEA-COMP:9699"/>
        <dbReference type="ChEBI" id="CHEBI:15378"/>
        <dbReference type="ChEBI" id="CHEBI:30616"/>
        <dbReference type="ChEBI" id="CHEBI:33019"/>
        <dbReference type="ChEBI" id="CHEBI:58095"/>
        <dbReference type="ChEBI" id="CHEBI:78442"/>
        <dbReference type="ChEBI" id="CHEBI:78531"/>
        <dbReference type="ChEBI" id="CHEBI:456215"/>
        <dbReference type="EC" id="6.1.1.20"/>
    </reaction>
</comment>
<dbReference type="PROSITE" id="PS51447">
    <property type="entry name" value="FDX_ACB"/>
    <property type="match status" value="1"/>
</dbReference>
<keyword evidence="11" id="KW-0496">Mitochondrion</keyword>
<evidence type="ECO:0000256" key="3">
    <source>
        <dbReference type="ARBA" id="ARBA00011245"/>
    </source>
</evidence>
<dbReference type="EC" id="6.1.1.20" evidence="4"/>
<evidence type="ECO:0000313" key="20">
    <source>
        <dbReference type="Proteomes" id="UP000245119"/>
    </source>
</evidence>
<dbReference type="InterPro" id="IPR004530">
    <property type="entry name" value="Phe-tRNA-synth_IIc_mito"/>
</dbReference>
<accession>A0A2T7NH20</accession>
<evidence type="ECO:0000256" key="4">
    <source>
        <dbReference type="ARBA" id="ARBA00012814"/>
    </source>
</evidence>
<protein>
    <recommendedName>
        <fullName evidence="16">Phenylalanine--tRNA ligase, mitochondrial</fullName>
        <ecNumber evidence="4">6.1.1.20</ecNumber>
    </recommendedName>
    <alternativeName>
        <fullName evidence="13">Phenylalanyl-tRNA synthetase</fullName>
    </alternativeName>
</protein>
<reference evidence="19 20" key="1">
    <citation type="submission" date="2018-04" db="EMBL/GenBank/DDBJ databases">
        <title>The genome of golden apple snail Pomacea canaliculata provides insight into stress tolerance and invasive adaptation.</title>
        <authorList>
            <person name="Liu C."/>
            <person name="Liu B."/>
            <person name="Ren Y."/>
            <person name="Zhang Y."/>
            <person name="Wang H."/>
            <person name="Li S."/>
            <person name="Jiang F."/>
            <person name="Yin L."/>
            <person name="Zhang G."/>
            <person name="Qian W."/>
            <person name="Fan W."/>
        </authorList>
    </citation>
    <scope>NUCLEOTIDE SEQUENCE [LARGE SCALE GENOMIC DNA]</scope>
    <source>
        <strain evidence="19">SZHN2017</strain>
        <tissue evidence="19">Muscle</tissue>
    </source>
</reference>
<comment type="subunit">
    <text evidence="3">Monomer.</text>
</comment>
<dbReference type="Gene3D" id="3.30.70.380">
    <property type="entry name" value="Ferrodoxin-fold anticodon-binding domain"/>
    <property type="match status" value="1"/>
</dbReference>
<evidence type="ECO:0000259" key="18">
    <source>
        <dbReference type="PROSITE" id="PS51447"/>
    </source>
</evidence>
<comment type="similarity">
    <text evidence="2">Belongs to the class-II aminoacyl-tRNA synthetase family.</text>
</comment>
<evidence type="ECO:0000256" key="14">
    <source>
        <dbReference type="ARBA" id="ARBA00049255"/>
    </source>
</evidence>
<evidence type="ECO:0000256" key="10">
    <source>
        <dbReference type="ARBA" id="ARBA00022990"/>
    </source>
</evidence>
<evidence type="ECO:0000256" key="2">
    <source>
        <dbReference type="ARBA" id="ARBA00008226"/>
    </source>
</evidence>
<evidence type="ECO:0000256" key="16">
    <source>
        <dbReference type="ARBA" id="ARBA00073229"/>
    </source>
</evidence>
<evidence type="ECO:0000259" key="17">
    <source>
        <dbReference type="PROSITE" id="PS50862"/>
    </source>
</evidence>
<evidence type="ECO:0000256" key="13">
    <source>
        <dbReference type="ARBA" id="ARBA00031194"/>
    </source>
</evidence>
<gene>
    <name evidence="19" type="ORF">C0Q70_18601</name>
</gene>
<keyword evidence="7" id="KW-0067">ATP-binding</keyword>
<feature type="domain" description="Aminoacyl-transfer RNA synthetases class-II family profile" evidence="17">
    <location>
        <begin position="92"/>
        <end position="354"/>
    </location>
</feature>
<dbReference type="NCBIfam" id="TIGR00469">
    <property type="entry name" value="pheS_mito"/>
    <property type="match status" value="1"/>
</dbReference>
<keyword evidence="6" id="KW-0547">Nucleotide-binding</keyword>
<evidence type="ECO:0000256" key="8">
    <source>
        <dbReference type="ARBA" id="ARBA00022917"/>
    </source>
</evidence>
<evidence type="ECO:0000256" key="1">
    <source>
        <dbReference type="ARBA" id="ARBA00004305"/>
    </source>
</evidence>
<dbReference type="InterPro" id="IPR002319">
    <property type="entry name" value="Phenylalanyl-tRNA_Synthase"/>
</dbReference>
<dbReference type="Pfam" id="PF03147">
    <property type="entry name" value="FDX-ACB"/>
    <property type="match status" value="1"/>
</dbReference>
<dbReference type="CDD" id="cd00496">
    <property type="entry name" value="PheRS_alpha_core"/>
    <property type="match status" value="1"/>
</dbReference>
<dbReference type="GO" id="GO:0000049">
    <property type="term" value="F:tRNA binding"/>
    <property type="evidence" value="ECO:0007669"/>
    <property type="project" value="InterPro"/>
</dbReference>
<dbReference type="SUPFAM" id="SSF54991">
    <property type="entry name" value="Anticodon-binding domain of PheRS"/>
    <property type="match status" value="1"/>
</dbReference>
<dbReference type="GO" id="GO:0005759">
    <property type="term" value="C:mitochondrial matrix"/>
    <property type="evidence" value="ECO:0007669"/>
    <property type="project" value="UniProtKB-SubCell"/>
</dbReference>
<dbReference type="InterPro" id="IPR036690">
    <property type="entry name" value="Fdx_antiC-bd_sf"/>
</dbReference>
<comment type="subcellular location">
    <subcellularLocation>
        <location evidence="1">Mitochondrion matrix</location>
    </subcellularLocation>
</comment>
<evidence type="ECO:0000256" key="11">
    <source>
        <dbReference type="ARBA" id="ARBA00023128"/>
    </source>
</evidence>
<name>A0A2T7NH20_POMCA</name>
<dbReference type="InterPro" id="IPR006195">
    <property type="entry name" value="aa-tRNA-synth_II"/>
</dbReference>
<dbReference type="Proteomes" id="UP000245119">
    <property type="component" value="Linkage Group LG12"/>
</dbReference>
<evidence type="ECO:0000256" key="6">
    <source>
        <dbReference type="ARBA" id="ARBA00022741"/>
    </source>
</evidence>
<proteinExistence type="inferred from homology"/>
<keyword evidence="5" id="KW-0436">Ligase</keyword>
<evidence type="ECO:0000256" key="12">
    <source>
        <dbReference type="ARBA" id="ARBA00023146"/>
    </source>
</evidence>
<dbReference type="PANTHER" id="PTHR11538:SF41">
    <property type="entry name" value="PHENYLALANINE--TRNA LIGASE, MITOCHONDRIAL"/>
    <property type="match status" value="1"/>
</dbReference>
<dbReference type="GO" id="GO:0006432">
    <property type="term" value="P:phenylalanyl-tRNA aminoacylation"/>
    <property type="evidence" value="ECO:0007669"/>
    <property type="project" value="InterPro"/>
</dbReference>
<keyword evidence="8" id="KW-0648">Protein biosynthesis</keyword>
<dbReference type="OrthoDB" id="4457at2759"/>
<evidence type="ECO:0000256" key="9">
    <source>
        <dbReference type="ARBA" id="ARBA00022946"/>
    </source>
</evidence>
<dbReference type="InterPro" id="IPR005121">
    <property type="entry name" value="Fdx_antiC-bd"/>
</dbReference>
<dbReference type="FunFam" id="3.30.930.10:FF:000041">
    <property type="entry name" value="Phenylalanyl-tRNA synthetase 2, mitochondrial"/>
    <property type="match status" value="1"/>
</dbReference>
<dbReference type="GO" id="GO:0004826">
    <property type="term" value="F:phenylalanine-tRNA ligase activity"/>
    <property type="evidence" value="ECO:0007669"/>
    <property type="project" value="UniProtKB-EC"/>
</dbReference>